<sequence>MEIRVDLSELWGQVKRLSTQVIEFDWTAVTQLEPIDIELQGGKEITLEDLNVLNGLLSVHGRQVLLYIPDQFSPVDVVQAAPDKGKRFHVADCKTLSDMRSKGRFERYVVTNNLSGMFNITGKTSLGIHEEVESSLLVCKNCLEKLNYQNYCHENRHHVWQRFVIAEFFETYSTIFRHLPQRLSQNLGKTDYSEDWPEISAQVRRRVSFNCDECSVNLLEYRHLLHVHHVNGVKSDNSSVNLRPLCADCHRKQYMHDHLFISAGDMNTLVRLRREQGIVAVDWKGVMDLADLAVRDALLHARQKGFGVPIIGYQFINDKGMVEAEAKVAWPDQRIAIYVSDAPQIKNWDMLNPVEFIERFSVKGIAQGRSPIPSL</sequence>
<dbReference type="EMBL" id="CABVIH010000019">
    <property type="protein sequence ID" value="VVP22017.1"/>
    <property type="molecule type" value="Genomic_DNA"/>
</dbReference>
<protein>
    <recommendedName>
        <fullName evidence="3">HNH nuclease domain-containing protein</fullName>
    </recommendedName>
</protein>
<dbReference type="OrthoDB" id="9815372at2"/>
<name>A0A5E7MBM3_PSEFL</name>
<accession>A0A5E7MBM3</accession>
<dbReference type="InterPro" id="IPR003615">
    <property type="entry name" value="HNH_nuc"/>
</dbReference>
<dbReference type="AlphaFoldDB" id="A0A5E7MBM3"/>
<proteinExistence type="predicted"/>
<dbReference type="CDD" id="cd00085">
    <property type="entry name" value="HNHc"/>
    <property type="match status" value="1"/>
</dbReference>
<dbReference type="RefSeq" id="WP_150781041.1">
    <property type="nucleotide sequence ID" value="NZ_CABVIH010000019.1"/>
</dbReference>
<evidence type="ECO:0000313" key="2">
    <source>
        <dbReference type="Proteomes" id="UP000375525"/>
    </source>
</evidence>
<evidence type="ECO:0000313" key="1">
    <source>
        <dbReference type="EMBL" id="VVP22017.1"/>
    </source>
</evidence>
<evidence type="ECO:0008006" key="3">
    <source>
        <dbReference type="Google" id="ProtNLM"/>
    </source>
</evidence>
<gene>
    <name evidence="1" type="ORF">PS880_03882</name>
</gene>
<dbReference type="Proteomes" id="UP000375525">
    <property type="component" value="Unassembled WGS sequence"/>
</dbReference>
<reference evidence="1 2" key="1">
    <citation type="submission" date="2019-09" db="EMBL/GenBank/DDBJ databases">
        <authorList>
            <person name="Chandra G."/>
            <person name="Truman W A."/>
        </authorList>
    </citation>
    <scope>NUCLEOTIDE SEQUENCE [LARGE SCALE GENOMIC DNA]</scope>
    <source>
        <strain evidence="1">PS880</strain>
    </source>
</reference>
<organism evidence="1 2">
    <name type="scientific">Pseudomonas fluorescens</name>
    <dbReference type="NCBI Taxonomy" id="294"/>
    <lineage>
        <taxon>Bacteria</taxon>
        <taxon>Pseudomonadati</taxon>
        <taxon>Pseudomonadota</taxon>
        <taxon>Gammaproteobacteria</taxon>
        <taxon>Pseudomonadales</taxon>
        <taxon>Pseudomonadaceae</taxon>
        <taxon>Pseudomonas</taxon>
    </lineage>
</organism>